<name>A0AAW1QTY9_9CHLO</name>
<dbReference type="InterPro" id="IPR003607">
    <property type="entry name" value="HD/PDEase_dom"/>
</dbReference>
<dbReference type="Gene3D" id="1.10.3210.10">
    <property type="entry name" value="Hypothetical protein af1432"/>
    <property type="match status" value="1"/>
</dbReference>
<dbReference type="PROSITE" id="PS51831">
    <property type="entry name" value="HD"/>
    <property type="match status" value="1"/>
</dbReference>
<dbReference type="GO" id="GO:0005634">
    <property type="term" value="C:nucleus"/>
    <property type="evidence" value="ECO:0007669"/>
    <property type="project" value="TreeGrafter"/>
</dbReference>
<dbReference type="Proteomes" id="UP001438707">
    <property type="component" value="Unassembled WGS sequence"/>
</dbReference>
<dbReference type="GO" id="GO:0008832">
    <property type="term" value="F:dGTPase activity"/>
    <property type="evidence" value="ECO:0007669"/>
    <property type="project" value="TreeGrafter"/>
</dbReference>
<dbReference type="EMBL" id="JALJOS010000028">
    <property type="protein sequence ID" value="KAK9824739.1"/>
    <property type="molecule type" value="Genomic_DNA"/>
</dbReference>
<dbReference type="SMART" id="SM00471">
    <property type="entry name" value="HDc"/>
    <property type="match status" value="1"/>
</dbReference>
<dbReference type="PANTHER" id="PTHR11373:SF4">
    <property type="entry name" value="DEOXYNUCLEOSIDE TRIPHOSPHATE TRIPHOSPHOHYDROLASE SAMHD1"/>
    <property type="match status" value="1"/>
</dbReference>
<keyword evidence="4" id="KW-1185">Reference proteome</keyword>
<organism evidence="3 4">
    <name type="scientific">Apatococcus lobatus</name>
    <dbReference type="NCBI Taxonomy" id="904363"/>
    <lineage>
        <taxon>Eukaryota</taxon>
        <taxon>Viridiplantae</taxon>
        <taxon>Chlorophyta</taxon>
        <taxon>core chlorophytes</taxon>
        <taxon>Trebouxiophyceae</taxon>
        <taxon>Chlorellales</taxon>
        <taxon>Chlorellaceae</taxon>
        <taxon>Apatococcus</taxon>
    </lineage>
</organism>
<evidence type="ECO:0000313" key="4">
    <source>
        <dbReference type="Proteomes" id="UP001438707"/>
    </source>
</evidence>
<sequence length="527" mass="60166">MSDRLYWDLQRKRQTAEFREDLIHDPGFRLDPCTDLFVSTSPFHRLCDLKQLGTACHKFTSATHTRYAHSLGVAHLANEWASSIYRHQGQELNMEPKDIEIIELAGACHDLGHGPFSHIFEKEILPGLGIDNFHHEEMSCKMLETAQDQACLDEADYNLTSADLQKVKDLIKGHSRPLDKAFMFDIVANSRNGLDVDKLDYLPRDAYHTVRNIPGDFKRLQHFISVSSDEICFAESEWSNVQAVYDARRRMHQEVYQHPRVISTSKMVSDILVAAEPVLNIRNCIDDPKKFLRLGDSVLQTLRSHHGRIQDNPLLDADGTQERCLSSAMAILERIERQEYYCLVGECVQPVNSDKIPTPADLMKDSTSSGQQLREEDIIVHQACIDFSQRDKNPMDSVSFLDSKTGQRVNHKQDDYTLLLTKQFQERKLMIFSKSTSIEAQEALAQAWDNWHKQRFGHQAKNTPSKPDNPKKRRRRSSVSRTLQMNGHGPIAEESGNLDEADSDLPLSQEGYQTCSQELMLSQNSLS</sequence>
<dbReference type="Pfam" id="PF01966">
    <property type="entry name" value="HD"/>
    <property type="match status" value="1"/>
</dbReference>
<accession>A0AAW1QTY9</accession>
<dbReference type="PANTHER" id="PTHR11373">
    <property type="entry name" value="DEOXYNUCLEOSIDE TRIPHOSPHATE TRIPHOSPHOHYDROLASE"/>
    <property type="match status" value="1"/>
</dbReference>
<gene>
    <name evidence="3" type="ORF">WJX74_003509</name>
</gene>
<dbReference type="CDD" id="cd00077">
    <property type="entry name" value="HDc"/>
    <property type="match status" value="1"/>
</dbReference>
<reference evidence="3 4" key="1">
    <citation type="journal article" date="2024" name="Nat. Commun.">
        <title>Phylogenomics reveals the evolutionary origins of lichenization in chlorophyte algae.</title>
        <authorList>
            <person name="Puginier C."/>
            <person name="Libourel C."/>
            <person name="Otte J."/>
            <person name="Skaloud P."/>
            <person name="Haon M."/>
            <person name="Grisel S."/>
            <person name="Petersen M."/>
            <person name="Berrin J.G."/>
            <person name="Delaux P.M."/>
            <person name="Dal Grande F."/>
            <person name="Keller J."/>
        </authorList>
    </citation>
    <scope>NUCLEOTIDE SEQUENCE [LARGE SCALE GENOMIC DNA]</scope>
    <source>
        <strain evidence="3 4">SAG 2145</strain>
    </source>
</reference>
<evidence type="ECO:0000259" key="2">
    <source>
        <dbReference type="PROSITE" id="PS51831"/>
    </source>
</evidence>
<dbReference type="Gene3D" id="3.30.70.2760">
    <property type="match status" value="1"/>
</dbReference>
<dbReference type="InterPro" id="IPR006674">
    <property type="entry name" value="HD_domain"/>
</dbReference>
<evidence type="ECO:0000256" key="1">
    <source>
        <dbReference type="SAM" id="MobiDB-lite"/>
    </source>
</evidence>
<dbReference type="GO" id="GO:0006203">
    <property type="term" value="P:dGTP catabolic process"/>
    <property type="evidence" value="ECO:0007669"/>
    <property type="project" value="TreeGrafter"/>
</dbReference>
<proteinExistence type="predicted"/>
<dbReference type="InterPro" id="IPR050135">
    <property type="entry name" value="dGTPase-like"/>
</dbReference>
<evidence type="ECO:0000313" key="3">
    <source>
        <dbReference type="EMBL" id="KAK9824739.1"/>
    </source>
</evidence>
<feature type="domain" description="HD" evidence="2">
    <location>
        <begin position="66"/>
        <end position="202"/>
    </location>
</feature>
<dbReference type="SUPFAM" id="SSF109604">
    <property type="entry name" value="HD-domain/PDEase-like"/>
    <property type="match status" value="1"/>
</dbReference>
<comment type="caution">
    <text evidence="3">The sequence shown here is derived from an EMBL/GenBank/DDBJ whole genome shotgun (WGS) entry which is preliminary data.</text>
</comment>
<dbReference type="AlphaFoldDB" id="A0AAW1QTY9"/>
<feature type="region of interest" description="Disordered" evidence="1">
    <location>
        <begin position="455"/>
        <end position="510"/>
    </location>
</feature>
<protein>
    <recommendedName>
        <fullName evidence="2">HD domain-containing protein</fullName>
    </recommendedName>
</protein>